<dbReference type="InterPro" id="IPR053171">
    <property type="entry name" value="Viral_Tip_Attach_Protein"/>
</dbReference>
<dbReference type="Proteomes" id="UP000077465">
    <property type="component" value="Chromosome"/>
</dbReference>
<evidence type="ECO:0000313" key="3">
    <source>
        <dbReference type="Proteomes" id="UP000077465"/>
    </source>
</evidence>
<dbReference type="RefSeq" id="WP_046696305.1">
    <property type="nucleotide sequence ID" value="NZ_CP011376.1"/>
</dbReference>
<protein>
    <recommendedName>
        <fullName evidence="1">Tip attachment protein J central straight fiber domain-containing protein</fullName>
    </recommendedName>
</protein>
<reference evidence="2 3" key="1">
    <citation type="submission" date="2015-05" db="EMBL/GenBank/DDBJ databases">
        <authorList>
            <person name="Dickey A."/>
            <person name="Clawson M."/>
            <person name="Bono J."/>
            <person name="Loy J.D."/>
        </authorList>
    </citation>
    <scope>NUCLEOTIDE SEQUENCE [LARGE SCALE GENOMIC DNA]</scope>
    <source>
        <strain evidence="2 3">22581</strain>
    </source>
</reference>
<evidence type="ECO:0000313" key="2">
    <source>
        <dbReference type="EMBL" id="AKG07971.1"/>
    </source>
</evidence>
<dbReference type="InterPro" id="IPR008979">
    <property type="entry name" value="Galactose-bd-like_sf"/>
</dbReference>
<dbReference type="AlphaFoldDB" id="A0AAC8T9Y7"/>
<sequence>MGIERLSARFDSGNLFKASTATLGHFLDENDSGALKPWGSHRASDFITVKTNTVYEIRSFESNFSNLRVMWYDADKTFIKGQIIARSGDYATFNSENASYVRISSGWTRTDNNIWQMQVAGLASNAMANLDTLRQTLTDADTALSRQITAMDTAYKSADRQLTANLASETTARTSADTALGQRITAIDTAYKSADSQTTAKLGQLEQSISDKDRAMASRVDTLTANYTALDNRTKWIELTAVTDLNTLTETGKYFIRAGSNPNAPFAQWTYVVVEKARNNRITQTAWADNNASLVYTRVYNGAWQAWEKTATGKELDTKASVASLNEFKQTSANADMALSERITAIDTAYKSADTATNAKLTQAEKAISDNNTALSQRMSALDTAYKKSDTDITARLAREETARASGDSANAQALRTLESTVNGVSGRIGTSEGRIATLERTTADTNQALATAQSQLNARFDNLAVGGRNLVVKSGDIGAWSNFVRSSMSQTDSTQYKTPVLRILCTQDSWYAQKSAQSTNNVQRGESYVLSFFVRSNSSIKNTFIYGDGNVRQRLIVSDSIVGESWQHIKVVFTANNDISNIGVIIGGFGTANQSYVDIAEVKLEKGTIATDWTPAPEDVNVDLSPYATNANLDEFKQAQASKDTATAKAVQTLQTTLNGQTTSIRNVERSVNGVRAIKAVTVDNNGVISGYGLMSELANGRVTSQFGVNADSFYVGSPSAGHKPFATYTRPMVVNGVRIPAGTYINSAFITNASITMAKIADSIQSDNYVAGRQGWRLFKDGRFELNNTFGDGSSLELNSRGLIVWYDKSQGKKAVELGIFT</sequence>
<dbReference type="Pfam" id="PF09327">
    <property type="entry name" value="Phage_Tail_Tip"/>
    <property type="match status" value="1"/>
</dbReference>
<dbReference type="PANTHER" id="PTHR36251">
    <property type="entry name" value="FELS-1 PROPHAGE HOST SPECIFICITY PROTEIN-RELATED"/>
    <property type="match status" value="1"/>
</dbReference>
<evidence type="ECO:0000259" key="1">
    <source>
        <dbReference type="Pfam" id="PF09327"/>
    </source>
</evidence>
<dbReference type="PANTHER" id="PTHR36251:SF2">
    <property type="entry name" value="GIFSY-2 PROPHAGE HOST SPECIFICITY PROTEIN J, PHAGE LAMBDA"/>
    <property type="match status" value="1"/>
</dbReference>
<accession>A0AAC8T9Y7</accession>
<dbReference type="Gene3D" id="2.60.120.260">
    <property type="entry name" value="Galactose-binding domain-like"/>
    <property type="match status" value="1"/>
</dbReference>
<organism evidence="2 3">
    <name type="scientific">Moraxella bovoculi</name>
    <dbReference type="NCBI Taxonomy" id="386891"/>
    <lineage>
        <taxon>Bacteria</taxon>
        <taxon>Pseudomonadati</taxon>
        <taxon>Pseudomonadota</taxon>
        <taxon>Gammaproteobacteria</taxon>
        <taxon>Moraxellales</taxon>
        <taxon>Moraxellaceae</taxon>
        <taxon>Moraxella</taxon>
    </lineage>
</organism>
<proteinExistence type="predicted"/>
<dbReference type="CDD" id="cd19958">
    <property type="entry name" value="pyocin_knob"/>
    <property type="match status" value="1"/>
</dbReference>
<dbReference type="EMBL" id="CP011376">
    <property type="protein sequence ID" value="AKG07971.1"/>
    <property type="molecule type" value="Genomic_DNA"/>
</dbReference>
<gene>
    <name evidence="2" type="ORF">AAX06_07150</name>
</gene>
<name>A0AAC8T9Y7_9GAMM</name>
<dbReference type="InterPro" id="IPR015406">
    <property type="entry name" value="GpJ_CSF"/>
</dbReference>
<feature type="domain" description="Tip attachment protein J central straight fiber" evidence="1">
    <location>
        <begin position="662"/>
        <end position="792"/>
    </location>
</feature>
<dbReference type="SUPFAM" id="SSF49785">
    <property type="entry name" value="Galactose-binding domain-like"/>
    <property type="match status" value="1"/>
</dbReference>